<accession>A0A2C9X1P6</accession>
<comment type="caution">
    <text evidence="2">The sequence shown here is derived from an EMBL/GenBank/DDBJ whole genome shotgun (WGS) entry which is preliminary data.</text>
</comment>
<protein>
    <submittedName>
        <fullName evidence="2">Uncharacterized protein</fullName>
    </submittedName>
</protein>
<name>A0A2C9X1P6_ACIBA</name>
<feature type="transmembrane region" description="Helical" evidence="1">
    <location>
        <begin position="42"/>
        <end position="60"/>
    </location>
</feature>
<keyword evidence="1" id="KW-0812">Transmembrane</keyword>
<evidence type="ECO:0000313" key="4">
    <source>
        <dbReference type="Proteomes" id="UP000194699"/>
    </source>
</evidence>
<gene>
    <name evidence="2" type="ORF">B9X95_16240</name>
    <name evidence="3" type="ORF">FJU42_09670</name>
</gene>
<dbReference type="EMBL" id="NGEL01000165">
    <property type="protein sequence ID" value="OTM81804.1"/>
    <property type="molecule type" value="Genomic_DNA"/>
</dbReference>
<dbReference type="Proteomes" id="UP000315888">
    <property type="component" value="Unassembled WGS sequence"/>
</dbReference>
<keyword evidence="1" id="KW-1133">Transmembrane helix</keyword>
<reference evidence="3 5" key="2">
    <citation type="submission" date="2019-06" db="EMBL/GenBank/DDBJ databases">
        <title>A Diverse Panel of Clinical Acinetobacter baumannii for Research Use.</title>
        <authorList>
            <person name="Mcgann P."/>
            <person name="Snesrud E."/>
            <person name="Galac M.R."/>
        </authorList>
    </citation>
    <scope>NUCLEOTIDE SEQUENCE [LARGE SCALE GENOMIC DNA]</scope>
    <source>
        <strain evidence="3 5">MRSN14237</strain>
    </source>
</reference>
<reference evidence="2 4" key="1">
    <citation type="submission" date="2017-05" db="EMBL/GenBank/DDBJ databases">
        <authorList>
            <person name="Song R."/>
            <person name="Chenine A.L."/>
            <person name="Ruprecht R.M."/>
        </authorList>
    </citation>
    <scope>NUCLEOTIDE SEQUENCE [LARGE SCALE GENOMIC DNA]</scope>
    <source>
        <strain evidence="2 4">PR350</strain>
    </source>
</reference>
<evidence type="ECO:0000313" key="3">
    <source>
        <dbReference type="EMBL" id="TPU64214.1"/>
    </source>
</evidence>
<dbReference type="EMBL" id="VHGY01000026">
    <property type="protein sequence ID" value="TPU64214.1"/>
    <property type="molecule type" value="Genomic_DNA"/>
</dbReference>
<evidence type="ECO:0000313" key="2">
    <source>
        <dbReference type="EMBL" id="OTM81804.1"/>
    </source>
</evidence>
<dbReference type="Proteomes" id="UP000194699">
    <property type="component" value="Unassembled WGS sequence"/>
</dbReference>
<sequence>MNTFLMIMGISVYILAFILVVAKQITTSTAIKWTKWDEAKPVILLFVAIVMVVAPITYFMELIP</sequence>
<dbReference type="AlphaFoldDB" id="A0A2C9X1P6"/>
<feature type="transmembrane region" description="Helical" evidence="1">
    <location>
        <begin position="6"/>
        <end position="22"/>
    </location>
</feature>
<evidence type="ECO:0000313" key="5">
    <source>
        <dbReference type="Proteomes" id="UP000315888"/>
    </source>
</evidence>
<keyword evidence="1" id="KW-0472">Membrane</keyword>
<proteinExistence type="predicted"/>
<dbReference type="RefSeq" id="WP_001091361.1">
    <property type="nucleotide sequence ID" value="NZ_CAUZGP010000003.1"/>
</dbReference>
<organism evidence="2 4">
    <name type="scientific">Acinetobacter baumannii</name>
    <dbReference type="NCBI Taxonomy" id="470"/>
    <lineage>
        <taxon>Bacteria</taxon>
        <taxon>Pseudomonadati</taxon>
        <taxon>Pseudomonadota</taxon>
        <taxon>Gammaproteobacteria</taxon>
        <taxon>Moraxellales</taxon>
        <taxon>Moraxellaceae</taxon>
        <taxon>Acinetobacter</taxon>
        <taxon>Acinetobacter calcoaceticus/baumannii complex</taxon>
    </lineage>
</organism>
<evidence type="ECO:0000256" key="1">
    <source>
        <dbReference type="SAM" id="Phobius"/>
    </source>
</evidence>